<comment type="caution">
    <text evidence="1">The sequence shown here is derived from an EMBL/GenBank/DDBJ whole genome shotgun (WGS) entry which is preliminary data.</text>
</comment>
<organism evidence="1">
    <name type="scientific">Sesamum radiatum</name>
    <name type="common">Black benniseed</name>
    <dbReference type="NCBI Taxonomy" id="300843"/>
    <lineage>
        <taxon>Eukaryota</taxon>
        <taxon>Viridiplantae</taxon>
        <taxon>Streptophyta</taxon>
        <taxon>Embryophyta</taxon>
        <taxon>Tracheophyta</taxon>
        <taxon>Spermatophyta</taxon>
        <taxon>Magnoliopsida</taxon>
        <taxon>eudicotyledons</taxon>
        <taxon>Gunneridae</taxon>
        <taxon>Pentapetalae</taxon>
        <taxon>asterids</taxon>
        <taxon>lamiids</taxon>
        <taxon>Lamiales</taxon>
        <taxon>Pedaliaceae</taxon>
        <taxon>Sesamum</taxon>
    </lineage>
</organism>
<accession>A0AAW2SIX3</accession>
<sequence>MPWHCKSSARVQRLDMPLAYNEASRRPLQFDGFNSLFLYRRLYRCYTSLNGFSFDNGNVERMENLSLEEFHKEYDGKKPVLINGLADNWPARKSWTSEQLLLKYPDTKFRISQRSSKKINMKFKDYSSYMQIQHDEDPLYIFYDKGACLALNAGKWYERVREVCAFYEFPSPLHDEKLPVGTGSNPVYLIDDYAIKIFAEGGLEASLYGLGTELEFLNVLHNLNSSLKNYIPSVLASGILLLKNGSYKVLPWDGRGIPEVVASSNLISIKHKEVDHPFGVWGKKQFEYQTAGKPLHESGSCGKSYSMWPYIVTKRCRGKIFAELCYCILHDENVLGAIFSLWTELRTATSWEEVEEKVWGDLNDYTGSC</sequence>
<dbReference type="Gene3D" id="2.60.120.650">
    <property type="entry name" value="Cupin"/>
    <property type="match status" value="1"/>
</dbReference>
<dbReference type="PANTHER" id="PTHR12480:SF35">
    <property type="entry name" value="TRANSCRIPTION FACTOR JUMONJI, JMJC DOMAIN-CONTAINING PROTEIN"/>
    <property type="match status" value="1"/>
</dbReference>
<dbReference type="SUPFAM" id="SSF51197">
    <property type="entry name" value="Clavaminate synthase-like"/>
    <property type="match status" value="1"/>
</dbReference>
<name>A0AAW2SIX3_SESRA</name>
<reference evidence="1" key="1">
    <citation type="submission" date="2020-06" db="EMBL/GenBank/DDBJ databases">
        <authorList>
            <person name="Li T."/>
            <person name="Hu X."/>
            <person name="Zhang T."/>
            <person name="Song X."/>
            <person name="Zhang H."/>
            <person name="Dai N."/>
            <person name="Sheng W."/>
            <person name="Hou X."/>
            <person name="Wei L."/>
        </authorList>
    </citation>
    <scope>NUCLEOTIDE SEQUENCE</scope>
    <source>
        <strain evidence="1">G02</strain>
        <tissue evidence="1">Leaf</tissue>
    </source>
</reference>
<dbReference type="AlphaFoldDB" id="A0AAW2SIX3"/>
<protein>
    <submittedName>
        <fullName evidence="1">F-box protein</fullName>
    </submittedName>
</protein>
<reference evidence="1" key="2">
    <citation type="journal article" date="2024" name="Plant">
        <title>Genomic evolution and insights into agronomic trait innovations of Sesamum species.</title>
        <authorList>
            <person name="Miao H."/>
            <person name="Wang L."/>
            <person name="Qu L."/>
            <person name="Liu H."/>
            <person name="Sun Y."/>
            <person name="Le M."/>
            <person name="Wang Q."/>
            <person name="Wei S."/>
            <person name="Zheng Y."/>
            <person name="Lin W."/>
            <person name="Duan Y."/>
            <person name="Cao H."/>
            <person name="Xiong S."/>
            <person name="Wang X."/>
            <person name="Wei L."/>
            <person name="Li C."/>
            <person name="Ma Q."/>
            <person name="Ju M."/>
            <person name="Zhao R."/>
            <person name="Li G."/>
            <person name="Mu C."/>
            <person name="Tian Q."/>
            <person name="Mei H."/>
            <person name="Zhang T."/>
            <person name="Gao T."/>
            <person name="Zhang H."/>
        </authorList>
    </citation>
    <scope>NUCLEOTIDE SEQUENCE</scope>
    <source>
        <strain evidence="1">G02</strain>
    </source>
</reference>
<dbReference type="GO" id="GO:0005737">
    <property type="term" value="C:cytoplasm"/>
    <property type="evidence" value="ECO:0007669"/>
    <property type="project" value="TreeGrafter"/>
</dbReference>
<dbReference type="PANTHER" id="PTHR12480">
    <property type="entry name" value="ARGININE DEMETHYLASE AND LYSYL-HYDROXYLASE JMJD"/>
    <property type="match status" value="1"/>
</dbReference>
<dbReference type="EMBL" id="JACGWJ010000010">
    <property type="protein sequence ID" value="KAL0392363.1"/>
    <property type="molecule type" value="Genomic_DNA"/>
</dbReference>
<dbReference type="InterPro" id="IPR050910">
    <property type="entry name" value="JMJD6_ArgDemeth/LysHydrox"/>
</dbReference>
<gene>
    <name evidence="1" type="ORF">Sradi_2459100</name>
</gene>
<evidence type="ECO:0000313" key="1">
    <source>
        <dbReference type="EMBL" id="KAL0392363.1"/>
    </source>
</evidence>
<proteinExistence type="predicted"/>